<dbReference type="AlphaFoldDB" id="A0A239HM72"/>
<dbReference type="InterPro" id="IPR044261">
    <property type="entry name" value="Pyruvate_dehydrogenase"/>
</dbReference>
<dbReference type="GO" id="GO:0050660">
    <property type="term" value="F:flavin adenine dinucleotide binding"/>
    <property type="evidence" value="ECO:0007669"/>
    <property type="project" value="UniProtKB-UniRule"/>
</dbReference>
<dbReference type="Pfam" id="PF00205">
    <property type="entry name" value="TPP_enzyme_M"/>
    <property type="match status" value="1"/>
</dbReference>
<evidence type="ECO:0000256" key="2">
    <source>
        <dbReference type="ARBA" id="ARBA00023052"/>
    </source>
</evidence>
<gene>
    <name evidence="3" type="primary">poxB</name>
    <name evidence="8" type="ORF">SAMN05216255_3477</name>
</gene>
<dbReference type="PANTHER" id="PTHR42981:SF2">
    <property type="entry name" value="PYRUVATE DEHYDROGENASE [UBIQUINONE]"/>
    <property type="match status" value="1"/>
</dbReference>
<dbReference type="GO" id="GO:0042867">
    <property type="term" value="P:pyruvate catabolic process"/>
    <property type="evidence" value="ECO:0007669"/>
    <property type="project" value="UniProtKB-UniRule"/>
</dbReference>
<evidence type="ECO:0000256" key="3">
    <source>
        <dbReference type="HAMAP-Rule" id="MF_00850"/>
    </source>
</evidence>
<name>A0A239HM72_9PSED</name>
<feature type="binding site" evidence="3">
    <location>
        <position position="50"/>
    </location>
    <ligand>
        <name>thiamine diphosphate</name>
        <dbReference type="ChEBI" id="CHEBI:58937"/>
    </ligand>
</feature>
<keyword evidence="3" id="KW-1003">Cell membrane</keyword>
<feature type="domain" description="Thiamine pyrophosphate enzyme N-terminal TPP-binding" evidence="7">
    <location>
        <begin position="4"/>
        <end position="115"/>
    </location>
</feature>
<feature type="binding site" evidence="3">
    <location>
        <position position="296"/>
    </location>
    <ligand>
        <name>FAD</name>
        <dbReference type="ChEBI" id="CHEBI:57692"/>
    </ligand>
</feature>
<evidence type="ECO:0000313" key="8">
    <source>
        <dbReference type="EMBL" id="SNS82422.1"/>
    </source>
</evidence>
<dbReference type="NCBIfam" id="NF006591">
    <property type="entry name" value="PRK09124.1"/>
    <property type="match status" value="1"/>
</dbReference>
<protein>
    <recommendedName>
        <fullName evidence="3">Pyruvate dehydrogenase [ubiquinone]</fullName>
        <ecNumber evidence="3">1.2.5.1</ecNumber>
    </recommendedName>
    <alternativeName>
        <fullName evidence="3">Pyruvate oxidase</fullName>
        <shortName evidence="3">POX</shortName>
    </alternativeName>
    <alternativeName>
        <fullName evidence="3">Pyruvate:ubiquinone-8 oxidoreductase</fullName>
    </alternativeName>
</protein>
<dbReference type="GO" id="GO:0008289">
    <property type="term" value="F:lipid binding"/>
    <property type="evidence" value="ECO:0007669"/>
    <property type="project" value="UniProtKB-UniRule"/>
</dbReference>
<feature type="binding site" evidence="3">
    <location>
        <begin position="412"/>
        <end position="414"/>
    </location>
    <ligand>
        <name>thiamine diphosphate</name>
        <dbReference type="ChEBI" id="CHEBI:58937"/>
    </ligand>
</feature>
<organism evidence="8 9">
    <name type="scientific">Pseudomonas segetis</name>
    <dbReference type="NCBI Taxonomy" id="298908"/>
    <lineage>
        <taxon>Bacteria</taxon>
        <taxon>Pseudomonadati</taxon>
        <taxon>Pseudomonadota</taxon>
        <taxon>Gammaproteobacteria</taxon>
        <taxon>Pseudomonadales</taxon>
        <taxon>Pseudomonadaceae</taxon>
        <taxon>Pseudomonas</taxon>
    </lineage>
</organism>
<dbReference type="RefSeq" id="WP_089360668.1">
    <property type="nucleotide sequence ID" value="NZ_FZOG01000005.1"/>
</dbReference>
<dbReference type="PANTHER" id="PTHR42981">
    <property type="entry name" value="PYRUVATE DEHYDROGENASE [UBIQUINONE]"/>
    <property type="match status" value="1"/>
</dbReference>
<keyword evidence="3" id="KW-0830">Ubiquinone</keyword>
<keyword evidence="3" id="KW-0460">Magnesium</keyword>
<comment type="activity regulation">
    <text evidence="3">The C-terminus inhibits activity; it has to move for the enzyme to be active. Activated by lipid-binding, which occurs via the C-terminus.</text>
</comment>
<keyword evidence="3" id="KW-0274">FAD</keyword>
<dbReference type="InterPro" id="IPR047212">
    <property type="entry name" value="TPP_POXB-like"/>
</dbReference>
<comment type="cofactor">
    <cofactor evidence="3">
        <name>thiamine diphosphate</name>
        <dbReference type="ChEBI" id="CHEBI:58937"/>
    </cofactor>
    <text evidence="3">Binds 1 thiamine pyrophosphate per subunit.</text>
</comment>
<keyword evidence="3" id="KW-0479">Metal-binding</keyword>
<feature type="site" description="Moves into active site upon enzyme activation, plays a role in electron transfer" evidence="3">
    <location>
        <position position="471"/>
    </location>
</feature>
<comment type="similarity">
    <text evidence="1 3 4">Belongs to the TPP enzyme family.</text>
</comment>
<keyword evidence="3" id="KW-0446">Lipid-binding</keyword>
<dbReference type="Gene3D" id="3.40.50.970">
    <property type="match status" value="2"/>
</dbReference>
<feature type="binding site" evidence="3">
    <location>
        <position position="466"/>
    </location>
    <ligand>
        <name>Mg(2+)</name>
        <dbReference type="ChEBI" id="CHEBI:18420"/>
    </ligand>
</feature>
<comment type="domain">
    <text evidence="3">Has 4 domains; the Pyr domain which binds the pyrimidine moiety of the thiamine pyrophosphate cofactor, the FAD-binding domain, the PP-binding domain which binds the pyrophosphate portion of thiamine pyrophosphate and the C-terminal membrane binding region. The C-terminus is held closely against the rest of the protein and covers the active site; during activation it unfolds from the rest of the protein and forms an amphipathic helix upon membrane binding, exposing the active site.</text>
</comment>
<dbReference type="EC" id="1.2.5.1" evidence="3"/>
<evidence type="ECO:0000256" key="4">
    <source>
        <dbReference type="RuleBase" id="RU362132"/>
    </source>
</evidence>
<dbReference type="CDD" id="cd07039">
    <property type="entry name" value="TPP_PYR_POX"/>
    <property type="match status" value="1"/>
</dbReference>
<dbReference type="Pfam" id="PF02775">
    <property type="entry name" value="TPP_enzyme_C"/>
    <property type="match status" value="1"/>
</dbReference>
<evidence type="ECO:0000313" key="9">
    <source>
        <dbReference type="Proteomes" id="UP000242915"/>
    </source>
</evidence>
<keyword evidence="3" id="KW-0285">Flavoprotein</keyword>
<dbReference type="HAMAP" id="MF_00850">
    <property type="entry name" value="POX"/>
    <property type="match status" value="1"/>
</dbReference>
<comment type="cofactor">
    <cofactor evidence="3">
        <name>FAD</name>
        <dbReference type="ChEBI" id="CHEBI:57692"/>
    </cofactor>
    <text evidence="3">Binds 1 FAD per subunit.</text>
</comment>
<dbReference type="InterPro" id="IPR029035">
    <property type="entry name" value="DHS-like_NAD/FAD-binding_dom"/>
</dbReference>
<dbReference type="EMBL" id="FZOG01000005">
    <property type="protein sequence ID" value="SNS82422.1"/>
    <property type="molecule type" value="Genomic_DNA"/>
</dbReference>
<comment type="subunit">
    <text evidence="3">Homotetramer.</text>
</comment>
<feature type="binding site" evidence="3">
    <location>
        <begin position="276"/>
        <end position="280"/>
    </location>
    <ligand>
        <name>FAD</name>
        <dbReference type="ChEBI" id="CHEBI:57692"/>
    </ligand>
</feature>
<dbReference type="Pfam" id="PF02776">
    <property type="entry name" value="TPP_enzyme_N"/>
    <property type="match status" value="1"/>
</dbReference>
<feature type="domain" description="Thiamine pyrophosphate enzyme TPP-binding" evidence="6">
    <location>
        <begin position="385"/>
        <end position="530"/>
    </location>
</feature>
<dbReference type="CDD" id="cd02014">
    <property type="entry name" value="TPP_POX"/>
    <property type="match status" value="1"/>
</dbReference>
<reference evidence="9" key="1">
    <citation type="submission" date="2017-06" db="EMBL/GenBank/DDBJ databases">
        <authorList>
            <person name="Varghese N."/>
            <person name="Submissions S."/>
        </authorList>
    </citation>
    <scope>NUCLEOTIDE SEQUENCE [LARGE SCALE GENOMIC DNA]</scope>
    <source>
        <strain evidence="9">CIP 108523</strain>
    </source>
</reference>
<dbReference type="FunFam" id="3.40.50.1220:FF:000013">
    <property type="entry name" value="Pyruvate dehydrogenase [ubiquinone]"/>
    <property type="match status" value="1"/>
</dbReference>
<evidence type="ECO:0000259" key="5">
    <source>
        <dbReference type="Pfam" id="PF00205"/>
    </source>
</evidence>
<accession>A0A239HM72</accession>
<dbReference type="Proteomes" id="UP000242915">
    <property type="component" value="Unassembled WGS sequence"/>
</dbReference>
<dbReference type="GO" id="GO:0005886">
    <property type="term" value="C:plasma membrane"/>
    <property type="evidence" value="ECO:0007669"/>
    <property type="project" value="UniProtKB-SubCell"/>
</dbReference>
<dbReference type="GO" id="GO:0000287">
    <property type="term" value="F:magnesium ion binding"/>
    <property type="evidence" value="ECO:0007669"/>
    <property type="project" value="UniProtKB-UniRule"/>
</dbReference>
<dbReference type="InterPro" id="IPR047211">
    <property type="entry name" value="POXB-like"/>
</dbReference>
<evidence type="ECO:0000259" key="7">
    <source>
        <dbReference type="Pfam" id="PF02776"/>
    </source>
</evidence>
<keyword evidence="2 3" id="KW-0786">Thiamine pyrophosphate</keyword>
<comment type="subcellular location">
    <subcellularLocation>
        <location evidence="3">Cell membrane</location>
        <topology evidence="3">Peripheral membrane protein</topology>
        <orientation evidence="3">Cytoplasmic side</orientation>
    </subcellularLocation>
</comment>
<sequence>MPKTVAEQFVETLVAAGIKRIYGVVGDSLNGLIDVVQRRGDIQWVHVRHEEVAAFAAGAEAHLTGSLAVCAGSCGPGNLHLINGLFDAHRSRVPVLAIAAQIPSAEIGSGYFQETHPHSYFSECSHYCELISSNVQMPRTLEIAIREAVGKRGVSVVVIPGDVAMQKAENAPLPGIDNLLPAMPVVTPAIKSLQQLADLLNSDRRITLLCGAGCAGAHKQVIALAERLQAPVVHTLRGKEHVAYDNEYSVGMTGLIGISSGYYAMLDCDVLLMLGTDFPYRQFYPRGKNVRIAQVDIRIENLGRRANLELGLVGDVRATLEALLPRLRRNTDSDHLRRAREHHDRNQHALADQAAITQRSRHIHPQQIVDTLSELASADAVFSCDVGLPTVWAARHLAMNGQRRLLGSFVHGSMANALAQAIGAQATYRDRQVISLSGDGGFTMLMGDFLTLAQLKLPVKVVVFNNGALGFVELEQKSSGILSVGTDLTNPDFASMARAIGIHGIRLEHPGQIRDGIAEALAHKGPVLIDAVVSRTELAMPPSITAQMAKGFSLYMLRAVMNGRADEIVDLAVGNWRR</sequence>
<keyword evidence="3" id="KW-0547">Nucleotide-binding</keyword>
<keyword evidence="9" id="KW-1185">Reference proteome</keyword>
<dbReference type="GO" id="GO:0048039">
    <property type="term" value="F:ubiquinone binding"/>
    <property type="evidence" value="ECO:0007669"/>
    <property type="project" value="UniProtKB-UniRule"/>
</dbReference>
<dbReference type="InterPro" id="IPR029061">
    <property type="entry name" value="THDP-binding"/>
</dbReference>
<feature type="domain" description="Thiamine pyrophosphate enzyme central" evidence="5">
    <location>
        <begin position="193"/>
        <end position="323"/>
    </location>
</feature>
<dbReference type="GO" id="GO:0052737">
    <property type="term" value="F:pyruvate dehydrogenase (quinone) activity"/>
    <property type="evidence" value="ECO:0007669"/>
    <property type="project" value="UniProtKB-UniRule"/>
</dbReference>
<feature type="binding site" evidence="3">
    <location>
        <begin position="253"/>
        <end position="256"/>
    </location>
    <ligand>
        <name>FAD</name>
        <dbReference type="ChEBI" id="CHEBI:57692"/>
    </ligand>
</feature>
<keyword evidence="3" id="KW-0560">Oxidoreductase</keyword>
<dbReference type="InterPro" id="IPR011766">
    <property type="entry name" value="TPP_enzyme_TPP-bd"/>
</dbReference>
<dbReference type="GO" id="GO:0030976">
    <property type="term" value="F:thiamine pyrophosphate binding"/>
    <property type="evidence" value="ECO:0007669"/>
    <property type="project" value="UniProtKB-UniRule"/>
</dbReference>
<dbReference type="SUPFAM" id="SSF52467">
    <property type="entry name" value="DHS-like NAD/FAD-binding domain"/>
    <property type="match status" value="1"/>
</dbReference>
<feature type="binding site" evidence="3">
    <location>
        <position position="439"/>
    </location>
    <ligand>
        <name>Mg(2+)</name>
        <dbReference type="ChEBI" id="CHEBI:18420"/>
    </ligand>
</feature>
<dbReference type="InterPro" id="IPR012001">
    <property type="entry name" value="Thiamin_PyroP_enz_TPP-bd_dom"/>
</dbReference>
<dbReference type="InterPro" id="IPR047210">
    <property type="entry name" value="TPP_PYR_POXB-like"/>
</dbReference>
<feature type="binding site" evidence="3">
    <location>
        <begin position="439"/>
        <end position="441"/>
    </location>
    <ligand>
        <name>thiamine diphosphate</name>
        <dbReference type="ChEBI" id="CHEBI:58937"/>
    </ligand>
</feature>
<dbReference type="Gene3D" id="3.40.50.1220">
    <property type="entry name" value="TPP-binding domain"/>
    <property type="match status" value="1"/>
</dbReference>
<dbReference type="SUPFAM" id="SSF52518">
    <property type="entry name" value="Thiamin diphosphate-binding fold (THDP-binding)"/>
    <property type="match status" value="2"/>
</dbReference>
<evidence type="ECO:0000256" key="1">
    <source>
        <dbReference type="ARBA" id="ARBA00007812"/>
    </source>
</evidence>
<proteinExistence type="inferred from homology"/>
<keyword evidence="3" id="KW-0472">Membrane</keyword>
<comment type="cofactor">
    <cofactor evidence="3">
        <name>Mg(2+)</name>
        <dbReference type="ChEBI" id="CHEBI:18420"/>
    </cofactor>
    <text evidence="3">Binds 1 Mg(2+) ion per subunit.</text>
</comment>
<dbReference type="InterPro" id="IPR012000">
    <property type="entry name" value="Thiamin_PyroP_enz_cen_dom"/>
</dbReference>
<comment type="function">
    <text evidence="3">A peripheral cell membrane enzyme that catalyzes the oxidative decarboxylation of pyruvate to form acetate and CO(2). It channels electrons from the cytoplasm to the respiratory chain at the cell membrane via ubiquinone.</text>
</comment>
<feature type="binding site" evidence="3">
    <location>
        <begin position="466"/>
        <end position="472"/>
    </location>
    <ligand>
        <name>thiamine diphosphate</name>
        <dbReference type="ChEBI" id="CHEBI:58937"/>
    </ligand>
</feature>
<comment type="catalytic activity">
    <reaction evidence="3">
        <text>a ubiquinone + pyruvate + H2O = a ubiquinol + acetate + CO2</text>
        <dbReference type="Rhea" id="RHEA:27405"/>
        <dbReference type="Rhea" id="RHEA-COMP:9565"/>
        <dbReference type="Rhea" id="RHEA-COMP:9566"/>
        <dbReference type="ChEBI" id="CHEBI:15361"/>
        <dbReference type="ChEBI" id="CHEBI:15377"/>
        <dbReference type="ChEBI" id="CHEBI:16389"/>
        <dbReference type="ChEBI" id="CHEBI:16526"/>
        <dbReference type="ChEBI" id="CHEBI:17976"/>
        <dbReference type="ChEBI" id="CHEBI:30089"/>
        <dbReference type="EC" id="1.2.5.1"/>
    </reaction>
</comment>
<comment type="caution">
    <text evidence="3">Lacks conserved residue(s) required for the propagation of feature annotation.</text>
</comment>
<feature type="region of interest" description="Membrane-binding domain" evidence="3">
    <location>
        <begin position="537"/>
        <end position="578"/>
    </location>
</feature>
<evidence type="ECO:0000259" key="6">
    <source>
        <dbReference type="Pfam" id="PF02775"/>
    </source>
</evidence>
<keyword evidence="3 8" id="KW-0670">Pyruvate</keyword>